<accession>A0ABQ7J474</accession>
<dbReference type="Gene3D" id="3.40.50.10810">
    <property type="entry name" value="Tandem AAA-ATPase domain"/>
    <property type="match status" value="1"/>
</dbReference>
<dbReference type="InterPro" id="IPR000330">
    <property type="entry name" value="SNF2_N"/>
</dbReference>
<dbReference type="CDD" id="cd18793">
    <property type="entry name" value="SF2_C_SNF"/>
    <property type="match status" value="1"/>
</dbReference>
<dbReference type="InterPro" id="IPR038718">
    <property type="entry name" value="SNF2-like_sf"/>
</dbReference>
<feature type="compositionally biased region" description="Basic and acidic residues" evidence="4">
    <location>
        <begin position="691"/>
        <end position="702"/>
    </location>
</feature>
<dbReference type="PANTHER" id="PTHR45623">
    <property type="entry name" value="CHROMODOMAIN-HELICASE-DNA-BINDING PROTEIN 3-RELATED-RELATED"/>
    <property type="match status" value="1"/>
</dbReference>
<dbReference type="InterPro" id="IPR015195">
    <property type="entry name" value="SLIDE"/>
</dbReference>
<dbReference type="Proteomes" id="UP000823046">
    <property type="component" value="Unassembled WGS sequence"/>
</dbReference>
<feature type="domain" description="Helicase C-terminal" evidence="5">
    <location>
        <begin position="158"/>
        <end position="316"/>
    </location>
</feature>
<feature type="compositionally biased region" description="Polar residues" evidence="4">
    <location>
        <begin position="709"/>
        <end position="720"/>
    </location>
</feature>
<gene>
    <name evidence="6" type="primary">SANT</name>
    <name evidence="6" type="ORF">IE077_004486</name>
</gene>
<proteinExistence type="predicted"/>
<comment type="caution">
    <text evidence="6">The sequence shown here is derived from an EMBL/GenBank/DDBJ whole genome shotgun (WGS) entry which is preliminary data.</text>
</comment>
<dbReference type="InterPro" id="IPR001650">
    <property type="entry name" value="Helicase_C-like"/>
</dbReference>
<evidence type="ECO:0000256" key="2">
    <source>
        <dbReference type="ARBA" id="ARBA00022801"/>
    </source>
</evidence>
<dbReference type="SUPFAM" id="SSF101224">
    <property type="entry name" value="HAND domain of the nucleosome remodeling ATPase ISWI"/>
    <property type="match status" value="1"/>
</dbReference>
<dbReference type="InterPro" id="IPR036306">
    <property type="entry name" value="ISWI_HAND-dom_sf"/>
</dbReference>
<evidence type="ECO:0000256" key="1">
    <source>
        <dbReference type="ARBA" id="ARBA00004123"/>
    </source>
</evidence>
<dbReference type="SUPFAM" id="SSF46689">
    <property type="entry name" value="Homeodomain-like"/>
    <property type="match status" value="2"/>
</dbReference>
<evidence type="ECO:0000313" key="7">
    <source>
        <dbReference type="Proteomes" id="UP000823046"/>
    </source>
</evidence>
<dbReference type="InterPro" id="IPR049730">
    <property type="entry name" value="SNF2/RAD54-like_C"/>
</dbReference>
<evidence type="ECO:0000256" key="4">
    <source>
        <dbReference type="SAM" id="MobiDB-lite"/>
    </source>
</evidence>
<feature type="non-terminal residue" evidence="6">
    <location>
        <position position="1"/>
    </location>
</feature>
<keyword evidence="2" id="KW-0378">Hydrolase</keyword>
<dbReference type="PANTHER" id="PTHR45623:SF49">
    <property type="entry name" value="SWI_SNF-RELATED MATRIX-ASSOCIATED ACTIN-DEPENDENT REGULATOR OF CHROMATIN SUBFAMILY A MEMBER 5"/>
    <property type="match status" value="1"/>
</dbReference>
<keyword evidence="7" id="KW-1185">Reference proteome</keyword>
<dbReference type="Pfam" id="PF09111">
    <property type="entry name" value="SLIDE"/>
    <property type="match status" value="1"/>
</dbReference>
<dbReference type="Gene3D" id="1.10.10.60">
    <property type="entry name" value="Homeodomain-like"/>
    <property type="match status" value="2"/>
</dbReference>
<dbReference type="Pfam" id="PF00176">
    <property type="entry name" value="SNF2-rel_dom"/>
    <property type="match status" value="1"/>
</dbReference>
<dbReference type="EMBL" id="JADAQX010001290">
    <property type="protein sequence ID" value="KAF8817877.1"/>
    <property type="molecule type" value="Genomic_DNA"/>
</dbReference>
<sequence length="765" mass="89452">NNLKELWALLNFLFPEIFSDSDEFEEIFDLTNNANTMDLSPDDREKRNMHIVSRLHKLLKPFLLRRIKKEVMKELPPKREYWLFVSLTELQTKLYKHILSRSITALQGGEGSSRTQLLNVAMQLRKASNHPYLFDGYEDKTADPFGMHVIENAGKLRLMDKLLQRLMARGSRTLIFSQMTRMIDILEDYCRIRQISYFRIDGNTSGEERDRQIEEFNAPNSPVIAFLLSTRAGGLGINLASADTVILYDSDWNPQVDLQAMDRAHRIGQKYPVNVYRLIQEGTIEELIVEKALLKLQLDSAVIQHGRLTDKQKQLTKSELMMMVQFGADHIFKSGKSDITEEDLDALLARGEEKSNIINSKLREHVKKSVLDFSINSNTNLYEYDGIDYNQEQRKADRTAWAAIAVTSLENRDEREARRRVRLMKEQEMQALNRGNRGLPRVNRLPAMHEWQFYNKARILKLHEAEMEHYRSGGVSDKFTEKHQEEKQRLLREGFADWSRRDFLSFIRRENYENNFTMKIHPSLKQDFLYLCSGSEMFGRDDGEGISTEVDGKCVEEVKHYNEVFWKRFKDLSDWEKWLKKIEAGELLIRKKKAMEEIICKKQQQYKFPWRELRMNLVGHKGKTVFVEEEDRWLLNMTALLGHGQWEKLKVFVSQDPQWRFDWMMRSRTSYELGRRVDALIRLLRKGEAEKPMRGKRSKDILDLPTANELPTTTVSNSGIHTEMDTSELNEEVISLSNAQSTTHAGSVIADTENQEYSKAKKLKK</sequence>
<keyword evidence="3" id="KW-0539">Nucleus</keyword>
<evidence type="ECO:0000313" key="6">
    <source>
        <dbReference type="EMBL" id="KAF8817877.1"/>
    </source>
</evidence>
<organism evidence="6 7">
    <name type="scientific">Cardiosporidium cionae</name>
    <dbReference type="NCBI Taxonomy" id="476202"/>
    <lineage>
        <taxon>Eukaryota</taxon>
        <taxon>Sar</taxon>
        <taxon>Alveolata</taxon>
        <taxon>Apicomplexa</taxon>
        <taxon>Aconoidasida</taxon>
        <taxon>Nephromycida</taxon>
        <taxon>Cardiosporidium</taxon>
    </lineage>
</organism>
<dbReference type="PROSITE" id="PS51194">
    <property type="entry name" value="HELICASE_CTER"/>
    <property type="match status" value="1"/>
</dbReference>
<comment type="subcellular location">
    <subcellularLocation>
        <location evidence="1">Nucleus</location>
    </subcellularLocation>
</comment>
<dbReference type="InterPro" id="IPR027417">
    <property type="entry name" value="P-loop_NTPase"/>
</dbReference>
<dbReference type="SUPFAM" id="SSF52540">
    <property type="entry name" value="P-loop containing nucleoside triphosphate hydrolases"/>
    <property type="match status" value="2"/>
</dbReference>
<dbReference type="InterPro" id="IPR009057">
    <property type="entry name" value="Homeodomain-like_sf"/>
</dbReference>
<evidence type="ECO:0000256" key="3">
    <source>
        <dbReference type="ARBA" id="ARBA00023242"/>
    </source>
</evidence>
<reference evidence="6 7" key="1">
    <citation type="journal article" date="2020" name="bioRxiv">
        <title>Metabolic contributions of an alphaproteobacterial endosymbiont in the apicomplexan Cardiosporidium cionae.</title>
        <authorList>
            <person name="Hunter E.S."/>
            <person name="Paight C.J."/>
            <person name="Lane C.E."/>
        </authorList>
    </citation>
    <scope>NUCLEOTIDE SEQUENCE [LARGE SCALE GENOMIC DNA]</scope>
    <source>
        <strain evidence="6">ESH_2018</strain>
    </source>
</reference>
<dbReference type="SMART" id="SM00490">
    <property type="entry name" value="HELICc"/>
    <property type="match status" value="1"/>
</dbReference>
<protein>
    <submittedName>
        <fullName evidence="6">SWI2/SNF2 ISWI-like SANT</fullName>
    </submittedName>
</protein>
<dbReference type="Gene3D" id="3.40.50.300">
    <property type="entry name" value="P-loop containing nucleotide triphosphate hydrolases"/>
    <property type="match status" value="1"/>
</dbReference>
<name>A0ABQ7J474_9APIC</name>
<dbReference type="Pfam" id="PF00271">
    <property type="entry name" value="Helicase_C"/>
    <property type="match status" value="1"/>
</dbReference>
<feature type="region of interest" description="Disordered" evidence="4">
    <location>
        <begin position="691"/>
        <end position="720"/>
    </location>
</feature>
<evidence type="ECO:0000259" key="5">
    <source>
        <dbReference type="PROSITE" id="PS51194"/>
    </source>
</evidence>